<evidence type="ECO:0000259" key="1">
    <source>
        <dbReference type="Pfam" id="PF15542"/>
    </source>
</evidence>
<dbReference type="Proteomes" id="UP001145109">
    <property type="component" value="Unassembled WGS sequence"/>
</dbReference>
<gene>
    <name evidence="2" type="ORF">comes_09290</name>
</gene>
<proteinExistence type="predicted"/>
<comment type="caution">
    <text evidence="2">The sequence shown here is derived from an EMBL/GenBank/DDBJ whole genome shotgun (WGS) entry which is preliminary data.</text>
</comment>
<dbReference type="AlphaFoldDB" id="A0AA37VH36"/>
<evidence type="ECO:0000313" key="3">
    <source>
        <dbReference type="Proteomes" id="UP001145109"/>
    </source>
</evidence>
<dbReference type="EMBL" id="BSCI01000004">
    <property type="protein sequence ID" value="GLG86384.1"/>
    <property type="molecule type" value="Genomic_DNA"/>
</dbReference>
<evidence type="ECO:0000313" key="2">
    <source>
        <dbReference type="EMBL" id="GLG86384.1"/>
    </source>
</evidence>
<organism evidence="2 3">
    <name type="scientific">Coprococcus comes</name>
    <dbReference type="NCBI Taxonomy" id="410072"/>
    <lineage>
        <taxon>Bacteria</taxon>
        <taxon>Bacillati</taxon>
        <taxon>Bacillota</taxon>
        <taxon>Clostridia</taxon>
        <taxon>Lachnospirales</taxon>
        <taxon>Lachnospiraceae</taxon>
        <taxon>Coprococcus</taxon>
    </lineage>
</organism>
<accession>A0AA37VH36</accession>
<feature type="domain" description="Bacterial toxin 50" evidence="1">
    <location>
        <begin position="26"/>
        <end position="97"/>
    </location>
</feature>
<name>A0AA37VH36_9FIRM</name>
<dbReference type="InterPro" id="IPR029100">
    <property type="entry name" value="Ntox50"/>
</dbReference>
<sequence>MFYFHPSYLHIFHFPLHLLNEALLLSYLYGDLDYAQRLVDKHSGKGPPLLDKNGNWLRKEKFTDTKAIGVHLDINGKEVETDAGMIVYSKTGTHVYPRKEIK</sequence>
<protein>
    <recommendedName>
        <fullName evidence="1">Bacterial toxin 50 domain-containing protein</fullName>
    </recommendedName>
</protein>
<reference evidence="2" key="2">
    <citation type="submission" date="2022-11" db="EMBL/GenBank/DDBJ databases">
        <title>Draft genome sequence of Coprococcus comes strain 31264.</title>
        <authorList>
            <person name="Hisatomi A."/>
            <person name="Ohkuma M."/>
            <person name="Sakamoto M."/>
        </authorList>
    </citation>
    <scope>NUCLEOTIDE SEQUENCE</scope>
    <source>
        <strain evidence="2">JCM 31264</strain>
    </source>
</reference>
<reference evidence="2" key="1">
    <citation type="submission" date="2022-09" db="EMBL/GenBank/DDBJ databases">
        <title>Draft genome sequence of Coprococcus comes strain 31264.</title>
        <authorList>
            <person name="Atsushi H."/>
            <person name="Moriya O."/>
            <person name="Mitsuo S."/>
        </authorList>
    </citation>
    <scope>NUCLEOTIDE SEQUENCE</scope>
    <source>
        <strain evidence="2">JCM 31264</strain>
    </source>
</reference>
<dbReference type="Pfam" id="PF15542">
    <property type="entry name" value="Ntox50"/>
    <property type="match status" value="1"/>
</dbReference>